<dbReference type="Proteomes" id="UP000273119">
    <property type="component" value="Unassembled WGS sequence"/>
</dbReference>
<dbReference type="RefSeq" id="WP_121484128.1">
    <property type="nucleotide sequence ID" value="NZ_QQXL01000001.1"/>
</dbReference>
<keyword evidence="7 9" id="KW-0472">Membrane</keyword>
<feature type="transmembrane region" description="Helical" evidence="9">
    <location>
        <begin position="315"/>
        <end position="345"/>
    </location>
</feature>
<dbReference type="Pfam" id="PF01594">
    <property type="entry name" value="AI-2E_transport"/>
    <property type="match status" value="1"/>
</dbReference>
<feature type="compositionally biased region" description="Low complexity" evidence="8">
    <location>
        <begin position="1"/>
        <end position="12"/>
    </location>
</feature>
<dbReference type="GO" id="GO:0005886">
    <property type="term" value="C:plasma membrane"/>
    <property type="evidence" value="ECO:0007669"/>
    <property type="project" value="UniProtKB-SubCell"/>
</dbReference>
<name>A0A496PMX3_9MICC</name>
<organism evidence="10 11">
    <name type="scientific">Galactobacter caseinivorans</name>
    <dbReference type="NCBI Taxonomy" id="2676123"/>
    <lineage>
        <taxon>Bacteria</taxon>
        <taxon>Bacillati</taxon>
        <taxon>Actinomycetota</taxon>
        <taxon>Actinomycetes</taxon>
        <taxon>Micrococcales</taxon>
        <taxon>Micrococcaceae</taxon>
        <taxon>Galactobacter</taxon>
    </lineage>
</organism>
<feature type="transmembrane region" description="Helical" evidence="9">
    <location>
        <begin position="241"/>
        <end position="265"/>
    </location>
</feature>
<dbReference type="PANTHER" id="PTHR21716">
    <property type="entry name" value="TRANSMEMBRANE PROTEIN"/>
    <property type="match status" value="1"/>
</dbReference>
<keyword evidence="3" id="KW-0813">Transport</keyword>
<accession>A0A496PMX3</accession>
<evidence type="ECO:0000256" key="5">
    <source>
        <dbReference type="ARBA" id="ARBA00022692"/>
    </source>
</evidence>
<evidence type="ECO:0000256" key="4">
    <source>
        <dbReference type="ARBA" id="ARBA00022475"/>
    </source>
</evidence>
<feature type="transmembrane region" description="Helical" evidence="9">
    <location>
        <begin position="383"/>
        <end position="416"/>
    </location>
</feature>
<dbReference type="PANTHER" id="PTHR21716:SF53">
    <property type="entry name" value="PERMEASE PERM-RELATED"/>
    <property type="match status" value="1"/>
</dbReference>
<evidence type="ECO:0000256" key="1">
    <source>
        <dbReference type="ARBA" id="ARBA00004651"/>
    </source>
</evidence>
<evidence type="ECO:0000313" key="10">
    <source>
        <dbReference type="EMBL" id="RKW71867.1"/>
    </source>
</evidence>
<keyword evidence="4" id="KW-1003">Cell membrane</keyword>
<comment type="similarity">
    <text evidence="2">Belongs to the autoinducer-2 exporter (AI-2E) (TC 2.A.86) family.</text>
</comment>
<evidence type="ECO:0000256" key="7">
    <source>
        <dbReference type="ARBA" id="ARBA00023136"/>
    </source>
</evidence>
<comment type="caution">
    <text evidence="10">The sequence shown here is derived from an EMBL/GenBank/DDBJ whole genome shotgun (WGS) entry which is preliminary data.</text>
</comment>
<evidence type="ECO:0000256" key="2">
    <source>
        <dbReference type="ARBA" id="ARBA00009773"/>
    </source>
</evidence>
<keyword evidence="6 9" id="KW-1133">Transmembrane helix</keyword>
<feature type="region of interest" description="Disordered" evidence="8">
    <location>
        <begin position="1"/>
        <end position="52"/>
    </location>
</feature>
<keyword evidence="11" id="KW-1185">Reference proteome</keyword>
<feature type="transmembrane region" description="Helical" evidence="9">
    <location>
        <begin position="144"/>
        <end position="169"/>
    </location>
</feature>
<gene>
    <name evidence="10" type="ORF">DWQ67_03290</name>
</gene>
<proteinExistence type="inferred from homology"/>
<reference evidence="10 11" key="1">
    <citation type="submission" date="2018-07" db="EMBL/GenBank/DDBJ databases">
        <title>Arthrobacter sp. nov., isolated from raw cow's milk with high bacterial count.</title>
        <authorList>
            <person name="Hahne J."/>
            <person name="Isele D."/>
            <person name="Lipski A."/>
        </authorList>
    </citation>
    <scope>NUCLEOTIDE SEQUENCE [LARGE SCALE GENOMIC DNA]</scope>
    <source>
        <strain evidence="10 11">JZ R-183</strain>
    </source>
</reference>
<feature type="transmembrane region" description="Helical" evidence="9">
    <location>
        <begin position="90"/>
        <end position="108"/>
    </location>
</feature>
<dbReference type="GO" id="GO:0055085">
    <property type="term" value="P:transmembrane transport"/>
    <property type="evidence" value="ECO:0007669"/>
    <property type="project" value="TreeGrafter"/>
</dbReference>
<evidence type="ECO:0000313" key="11">
    <source>
        <dbReference type="Proteomes" id="UP000273119"/>
    </source>
</evidence>
<feature type="transmembrane region" description="Helical" evidence="9">
    <location>
        <begin position="286"/>
        <end position="309"/>
    </location>
</feature>
<comment type="subcellular location">
    <subcellularLocation>
        <location evidence="1">Cell membrane</location>
        <topology evidence="1">Multi-pass membrane protein</topology>
    </subcellularLocation>
</comment>
<dbReference type="InterPro" id="IPR002549">
    <property type="entry name" value="AI-2E-like"/>
</dbReference>
<feature type="compositionally biased region" description="Low complexity" evidence="8">
    <location>
        <begin position="19"/>
        <end position="34"/>
    </location>
</feature>
<dbReference type="AlphaFoldDB" id="A0A496PMX3"/>
<dbReference type="EMBL" id="QQXL01000001">
    <property type="protein sequence ID" value="RKW71867.1"/>
    <property type="molecule type" value="Genomic_DNA"/>
</dbReference>
<feature type="transmembrane region" description="Helical" evidence="9">
    <location>
        <begin position="352"/>
        <end position="371"/>
    </location>
</feature>
<protein>
    <submittedName>
        <fullName evidence="10">AI-2E family transporter</fullName>
    </submittedName>
</protein>
<evidence type="ECO:0000256" key="6">
    <source>
        <dbReference type="ARBA" id="ARBA00022989"/>
    </source>
</evidence>
<feature type="transmembrane region" description="Helical" evidence="9">
    <location>
        <begin position="114"/>
        <end position="132"/>
    </location>
</feature>
<evidence type="ECO:0000256" key="3">
    <source>
        <dbReference type="ARBA" id="ARBA00022448"/>
    </source>
</evidence>
<sequence>MNVSDPSPAPSSEDPEHGTAAAPADSTPASSTAHPDADTATQDAAHGAGGGLAPKWLSKLLRTKQQEEDEDTDELPESVRDLFTLRPVRTGFGLAIGVAIALMLWLVLSSLTQLLMWIAVALFIALGLDPIVRFFEKRKWPRAVGVGVVIVLLLALAGAFLATLIPALVTQISQLAQRAPEIIDAVTTNPTIQQWDQQFHLVDQAQEQVEKVLRDSSAMGGVFNGVIGAGNFVGQAAFGTLIVLVLAVYFLVSLPGLKAFVYSLVPRSRRKRTRELGDEITRSVGNYVMGQATVALCNALLAFILMSILNVPYPSLLALCVAILAFIPLVGGVVAGVLVVLVTLFSSGWQPALVYAICYFAYLQVEAYFVSPKIMARAVKVPGAVAVIAVIAGGTLLGVAGALMAIPFAAAVMLLVKEVWVKRQERR</sequence>
<evidence type="ECO:0000256" key="9">
    <source>
        <dbReference type="SAM" id="Phobius"/>
    </source>
</evidence>
<evidence type="ECO:0000256" key="8">
    <source>
        <dbReference type="SAM" id="MobiDB-lite"/>
    </source>
</evidence>
<keyword evidence="5 9" id="KW-0812">Transmembrane</keyword>